<evidence type="ECO:0000313" key="2">
    <source>
        <dbReference type="EMBL" id="WVZ10846.1"/>
    </source>
</evidence>
<dbReference type="Proteomes" id="UP001374535">
    <property type="component" value="Chromosome 5"/>
</dbReference>
<sequence>MLVVFRMGLRRCCHHNVLMGFAFIPSRTTFLNPNFNSPIPPSFIQRPYMPPTNPVSNPTLSPPFDNKPFLPPQPPSEETAPANPPSADAPHVNTPTPRYCAC</sequence>
<feature type="region of interest" description="Disordered" evidence="1">
    <location>
        <begin position="42"/>
        <end position="102"/>
    </location>
</feature>
<dbReference type="AlphaFoldDB" id="A0AAQ3S049"/>
<proteinExistence type="predicted"/>
<accession>A0AAQ3S049</accession>
<organism evidence="2 3">
    <name type="scientific">Vigna mungo</name>
    <name type="common">Black gram</name>
    <name type="synonym">Phaseolus mungo</name>
    <dbReference type="NCBI Taxonomy" id="3915"/>
    <lineage>
        <taxon>Eukaryota</taxon>
        <taxon>Viridiplantae</taxon>
        <taxon>Streptophyta</taxon>
        <taxon>Embryophyta</taxon>
        <taxon>Tracheophyta</taxon>
        <taxon>Spermatophyta</taxon>
        <taxon>Magnoliopsida</taxon>
        <taxon>eudicotyledons</taxon>
        <taxon>Gunneridae</taxon>
        <taxon>Pentapetalae</taxon>
        <taxon>rosids</taxon>
        <taxon>fabids</taxon>
        <taxon>Fabales</taxon>
        <taxon>Fabaceae</taxon>
        <taxon>Papilionoideae</taxon>
        <taxon>50 kb inversion clade</taxon>
        <taxon>NPAAA clade</taxon>
        <taxon>indigoferoid/millettioid clade</taxon>
        <taxon>Phaseoleae</taxon>
        <taxon>Vigna</taxon>
    </lineage>
</organism>
<reference evidence="2 3" key="1">
    <citation type="journal article" date="2023" name="Life. Sci Alliance">
        <title>Evolutionary insights into 3D genome organization and epigenetic landscape of Vigna mungo.</title>
        <authorList>
            <person name="Junaid A."/>
            <person name="Singh B."/>
            <person name="Bhatia S."/>
        </authorList>
    </citation>
    <scope>NUCLEOTIDE SEQUENCE [LARGE SCALE GENOMIC DNA]</scope>
    <source>
        <strain evidence="2">Urdbean</strain>
    </source>
</reference>
<protein>
    <submittedName>
        <fullName evidence="2">Uncharacterized protein</fullName>
    </submittedName>
</protein>
<evidence type="ECO:0000256" key="1">
    <source>
        <dbReference type="SAM" id="MobiDB-lite"/>
    </source>
</evidence>
<evidence type="ECO:0000313" key="3">
    <source>
        <dbReference type="Proteomes" id="UP001374535"/>
    </source>
</evidence>
<name>A0AAQ3S049_VIGMU</name>
<dbReference type="EMBL" id="CP144696">
    <property type="protein sequence ID" value="WVZ10846.1"/>
    <property type="molecule type" value="Genomic_DNA"/>
</dbReference>
<gene>
    <name evidence="2" type="ORF">V8G54_015376</name>
</gene>
<keyword evidence="3" id="KW-1185">Reference proteome</keyword>